<evidence type="ECO:0000256" key="3">
    <source>
        <dbReference type="ARBA" id="ARBA00022884"/>
    </source>
</evidence>
<dbReference type="PROSITE" id="PS50102">
    <property type="entry name" value="RRM"/>
    <property type="match status" value="3"/>
</dbReference>
<dbReference type="EMBL" id="BLZA01000043">
    <property type="protein sequence ID" value="GHJ89425.1"/>
    <property type="molecule type" value="Genomic_DNA"/>
</dbReference>
<keyword evidence="4" id="KW-0539">Nucleus</keyword>
<dbReference type="PANTHER" id="PTHR48039:SF5">
    <property type="entry name" value="RNA-BINDING PROTEIN 28"/>
    <property type="match status" value="1"/>
</dbReference>
<dbReference type="PANTHER" id="PTHR48039">
    <property type="entry name" value="RNA-BINDING MOTIF PROTEIN 14B"/>
    <property type="match status" value="1"/>
</dbReference>
<dbReference type="Pfam" id="PF00076">
    <property type="entry name" value="RRM_1"/>
    <property type="match status" value="4"/>
</dbReference>
<dbReference type="GO" id="GO:0005730">
    <property type="term" value="C:nucleolus"/>
    <property type="evidence" value="ECO:0007669"/>
    <property type="project" value="TreeGrafter"/>
</dbReference>
<evidence type="ECO:0000256" key="4">
    <source>
        <dbReference type="ARBA" id="ARBA00023242"/>
    </source>
</evidence>
<keyword evidence="2" id="KW-0677">Repeat</keyword>
<feature type="compositionally biased region" description="Basic residues" evidence="6">
    <location>
        <begin position="971"/>
        <end position="982"/>
    </location>
</feature>
<dbReference type="Proteomes" id="UP000620104">
    <property type="component" value="Unassembled WGS sequence"/>
</dbReference>
<feature type="domain" description="RRM" evidence="7">
    <location>
        <begin position="80"/>
        <end position="161"/>
    </location>
</feature>
<dbReference type="CDD" id="cd12676">
    <property type="entry name" value="RRM3_Nop4p"/>
    <property type="match status" value="1"/>
</dbReference>
<feature type="compositionally biased region" description="Basic and acidic residues" evidence="6">
    <location>
        <begin position="897"/>
        <end position="908"/>
    </location>
</feature>
<evidence type="ECO:0000259" key="7">
    <source>
        <dbReference type="PROSITE" id="PS50102"/>
    </source>
</evidence>
<comment type="caution">
    <text evidence="8">The sequence shown here is derived from an EMBL/GenBank/DDBJ whole genome shotgun (WGS) entry which is preliminary data.</text>
</comment>
<accession>A0A8H3YH04</accession>
<dbReference type="SMART" id="SM00360">
    <property type="entry name" value="RRM"/>
    <property type="match status" value="4"/>
</dbReference>
<feature type="region of interest" description="Disordered" evidence="6">
    <location>
        <begin position="415"/>
        <end position="457"/>
    </location>
</feature>
<dbReference type="CDD" id="cd12414">
    <property type="entry name" value="RRM2_RBM28_like"/>
    <property type="match status" value="1"/>
</dbReference>
<dbReference type="InterPro" id="IPR012677">
    <property type="entry name" value="Nucleotide-bd_a/b_plait_sf"/>
</dbReference>
<keyword evidence="3 5" id="KW-0694">RNA-binding</keyword>
<protein>
    <recommendedName>
        <fullName evidence="7">RRM domain-containing protein</fullName>
    </recommendedName>
</protein>
<keyword evidence="9" id="KW-1185">Reference proteome</keyword>
<feature type="domain" description="RRM" evidence="7">
    <location>
        <begin position="320"/>
        <end position="410"/>
    </location>
</feature>
<dbReference type="SUPFAM" id="SSF54928">
    <property type="entry name" value="RNA-binding domain, RBD"/>
    <property type="match status" value="2"/>
</dbReference>
<organism evidence="8 9">
    <name type="scientific">Naganishia liquefaciens</name>
    <dbReference type="NCBI Taxonomy" id="104408"/>
    <lineage>
        <taxon>Eukaryota</taxon>
        <taxon>Fungi</taxon>
        <taxon>Dikarya</taxon>
        <taxon>Basidiomycota</taxon>
        <taxon>Agaricomycotina</taxon>
        <taxon>Tremellomycetes</taxon>
        <taxon>Filobasidiales</taxon>
        <taxon>Filobasidiaceae</taxon>
        <taxon>Naganishia</taxon>
    </lineage>
</organism>
<feature type="compositionally biased region" description="Basic and acidic residues" evidence="6">
    <location>
        <begin position="415"/>
        <end position="427"/>
    </location>
</feature>
<evidence type="ECO:0000256" key="1">
    <source>
        <dbReference type="ARBA" id="ARBA00004123"/>
    </source>
</evidence>
<evidence type="ECO:0000256" key="6">
    <source>
        <dbReference type="SAM" id="MobiDB-lite"/>
    </source>
</evidence>
<gene>
    <name evidence="8" type="ORF">NliqN6_5827</name>
</gene>
<dbReference type="InterPro" id="IPR035979">
    <property type="entry name" value="RBD_domain_sf"/>
</dbReference>
<dbReference type="InterPro" id="IPR051945">
    <property type="entry name" value="RRM_MRD1_RNA_proc_ribogen"/>
</dbReference>
<dbReference type="InterPro" id="IPR000504">
    <property type="entry name" value="RRM_dom"/>
</dbReference>
<sequence length="982" mass="107658">MAKRKHSEQDADAASAAPVLDASELTDMKAQAKAAIASSANAKIDIAEEAAFDGDSSFVKIGDGESKKRVRKDGKEKVNMTVFVSSLPYETTTTDLITHFSFIGPVKNGFVVKDKETQESKGVGYVTFTSKEDAEKAVQDLNGGQFGADAKRKIRVEMANDKPFVPRRRAADADIPELPGAEVTAPIPTPRTKPVQPRGHAAAGSAGNSDKSAIRTIVLSGIPTDVDRDTLWKKVRKMPGIGPKEGLEYPATLDSVVAGEVKETMGNTAHVLFENHDKASKAAEKLHSHIYKGALLSCVLKKRLQVAAGKVDGKGGSRAGRLIIRNLAWNVTEQDLRTLFLPYGPILGINLPTVASKIPHTDPDKPAPPPRARGFAFVWYLSKNDAEKAIEGMNGKEIKERKIAVDWALSKEKFEEAKAQEEPKAAAEDAEEEEEEGSSDEETEDEDAEVEENEDDDVDVIMEDQEEKPVKPTLPAVEEGSTLFIRNLPFEATEEELRDLFRTFGPLRYAKITMDRATGRSRGTGFACFWKKEDADRALEEAARVYQITGANQTGLNSNPAANPFALPSILTVDPSSQAAAKLVIHGRTLDVVRALTREDATMKKEDAEKARQKSDKRNTYLMREGVIFPNAPAAATLPELEVTKRVESFNTRRKLLESNPSLYISKTRLSIRQIPLYATDRTLKRLGIHAVKEFDAEVADGKRDALSREELQDSTLSPVALASRKNTGRKTVVMQSKVERQNDRIDAVTGLGRSKGYGFLEMRSHQDALKVLRWANNNPDVSALMKEWVSVELEELAAREKEKLLKAREAVPKPDDLDDQELKYKKLTSKVKEGVAGLTDGMKQGKTLLVEFSVENVQVVKRRSEKMSQGGEGGAKPERERSRKRKAEHDSDDEDAAPRGDKADKPKDRKRGSGGAGKGKDKRSAAPLNADESAKSPRVNKKARTDGDGAEKAEEGKDKTLGKNLGGLIGKKRKMRKAGGK</sequence>
<feature type="compositionally biased region" description="Acidic residues" evidence="6">
    <location>
        <begin position="428"/>
        <end position="457"/>
    </location>
</feature>
<dbReference type="InterPro" id="IPR034808">
    <property type="entry name" value="Nop4p_RRM3"/>
</dbReference>
<feature type="domain" description="RRM" evidence="7">
    <location>
        <begin position="481"/>
        <end position="563"/>
    </location>
</feature>
<feature type="region of interest" description="Disordered" evidence="6">
    <location>
        <begin position="862"/>
        <end position="982"/>
    </location>
</feature>
<proteinExistence type="predicted"/>
<evidence type="ECO:0000256" key="5">
    <source>
        <dbReference type="PROSITE-ProRule" id="PRU00176"/>
    </source>
</evidence>
<evidence type="ECO:0000313" key="9">
    <source>
        <dbReference type="Proteomes" id="UP000620104"/>
    </source>
</evidence>
<dbReference type="Gene3D" id="3.30.70.330">
    <property type="match status" value="3"/>
</dbReference>
<feature type="compositionally biased region" description="Basic and acidic residues" evidence="6">
    <location>
        <begin position="944"/>
        <end position="962"/>
    </location>
</feature>
<dbReference type="FunFam" id="3.30.70.330:FF:000406">
    <property type="entry name" value="Related to Nucleolar protein NOP4"/>
    <property type="match status" value="1"/>
</dbReference>
<evidence type="ECO:0000313" key="8">
    <source>
        <dbReference type="EMBL" id="GHJ89425.1"/>
    </source>
</evidence>
<evidence type="ECO:0000256" key="2">
    <source>
        <dbReference type="ARBA" id="ARBA00022737"/>
    </source>
</evidence>
<reference evidence="8" key="1">
    <citation type="submission" date="2020-07" db="EMBL/GenBank/DDBJ databases">
        <title>Draft Genome Sequence of a Deep-Sea Yeast, Naganishia (Cryptococcus) liquefaciens strain N6.</title>
        <authorList>
            <person name="Han Y.W."/>
            <person name="Kajitani R."/>
            <person name="Morimoto H."/>
            <person name="Parhat M."/>
            <person name="Tsubouchi H."/>
            <person name="Bakenova O."/>
            <person name="Ogata M."/>
            <person name="Argunhan B."/>
            <person name="Aoki R."/>
            <person name="Kajiwara S."/>
            <person name="Itoh T."/>
            <person name="Iwasaki H."/>
        </authorList>
    </citation>
    <scope>NUCLEOTIDE SEQUENCE</scope>
    <source>
        <strain evidence="8">N6</strain>
    </source>
</reference>
<name>A0A8H3YH04_9TREE</name>
<comment type="subcellular location">
    <subcellularLocation>
        <location evidence="1">Nucleus</location>
    </subcellularLocation>
</comment>
<feature type="region of interest" description="Disordered" evidence="6">
    <location>
        <begin position="180"/>
        <end position="208"/>
    </location>
</feature>
<dbReference type="GO" id="GO:0003729">
    <property type="term" value="F:mRNA binding"/>
    <property type="evidence" value="ECO:0007669"/>
    <property type="project" value="TreeGrafter"/>
</dbReference>
<dbReference type="OrthoDB" id="267048at2759"/>
<dbReference type="AlphaFoldDB" id="A0A8H3YH04"/>